<evidence type="ECO:0000259" key="1">
    <source>
        <dbReference type="Pfam" id="PF00561"/>
    </source>
</evidence>
<dbReference type="KEGG" id="nak:EH165_00935"/>
<evidence type="ECO:0000313" key="3">
    <source>
        <dbReference type="Proteomes" id="UP000268084"/>
    </source>
</evidence>
<dbReference type="Pfam" id="PF00561">
    <property type="entry name" value="Abhydrolase_1"/>
    <property type="match status" value="1"/>
</dbReference>
<accession>A0A3G8ZPY9</accession>
<evidence type="ECO:0000313" key="2">
    <source>
        <dbReference type="EMBL" id="AZI59309.1"/>
    </source>
</evidence>
<dbReference type="Proteomes" id="UP000268084">
    <property type="component" value="Chromosome"/>
</dbReference>
<organism evidence="2 3">
    <name type="scientific">Nakamurella antarctica</name>
    <dbReference type="NCBI Taxonomy" id="1902245"/>
    <lineage>
        <taxon>Bacteria</taxon>
        <taxon>Bacillati</taxon>
        <taxon>Actinomycetota</taxon>
        <taxon>Actinomycetes</taxon>
        <taxon>Nakamurellales</taxon>
        <taxon>Nakamurellaceae</taxon>
        <taxon>Nakamurella</taxon>
    </lineage>
</organism>
<dbReference type="EMBL" id="CP034170">
    <property type="protein sequence ID" value="AZI59309.1"/>
    <property type="molecule type" value="Genomic_DNA"/>
</dbReference>
<dbReference type="InterPro" id="IPR050266">
    <property type="entry name" value="AB_hydrolase_sf"/>
</dbReference>
<dbReference type="AlphaFoldDB" id="A0A3G8ZPY9"/>
<keyword evidence="2" id="KW-0378">Hydrolase</keyword>
<keyword evidence="3" id="KW-1185">Reference proteome</keyword>
<dbReference type="GO" id="GO:0016020">
    <property type="term" value="C:membrane"/>
    <property type="evidence" value="ECO:0007669"/>
    <property type="project" value="TreeGrafter"/>
</dbReference>
<gene>
    <name evidence="2" type="ORF">EH165_00935</name>
</gene>
<dbReference type="SUPFAM" id="SSF53474">
    <property type="entry name" value="alpha/beta-Hydrolases"/>
    <property type="match status" value="1"/>
</dbReference>
<dbReference type="InterPro" id="IPR029058">
    <property type="entry name" value="AB_hydrolase_fold"/>
</dbReference>
<dbReference type="OrthoDB" id="5495375at2"/>
<dbReference type="PANTHER" id="PTHR43798:SF33">
    <property type="entry name" value="HYDROLASE, PUTATIVE (AFU_ORTHOLOGUE AFUA_2G14860)-RELATED"/>
    <property type="match status" value="1"/>
</dbReference>
<protein>
    <submittedName>
        <fullName evidence="2">Alpha/beta fold hydrolase</fullName>
    </submittedName>
</protein>
<dbReference type="GO" id="GO:0047372">
    <property type="term" value="F:monoacylglycerol lipase activity"/>
    <property type="evidence" value="ECO:0007669"/>
    <property type="project" value="TreeGrafter"/>
</dbReference>
<dbReference type="InterPro" id="IPR000073">
    <property type="entry name" value="AB_hydrolase_1"/>
</dbReference>
<reference evidence="2 3" key="1">
    <citation type="submission" date="2018-11" db="EMBL/GenBank/DDBJ databases">
        <authorList>
            <person name="Da X."/>
        </authorList>
    </citation>
    <scope>NUCLEOTIDE SEQUENCE [LARGE SCALE GENOMIC DNA]</scope>
    <source>
        <strain evidence="2 3">S14-144</strain>
    </source>
</reference>
<dbReference type="PANTHER" id="PTHR43798">
    <property type="entry name" value="MONOACYLGLYCEROL LIPASE"/>
    <property type="match status" value="1"/>
</dbReference>
<proteinExistence type="predicted"/>
<dbReference type="PRINTS" id="PR00111">
    <property type="entry name" value="ABHYDROLASE"/>
</dbReference>
<reference evidence="2 3" key="2">
    <citation type="submission" date="2018-12" db="EMBL/GenBank/DDBJ databases">
        <title>Nakamurella antarcticus sp. nov., isolated from Antarctica South Shetland Islands soil.</title>
        <authorList>
            <person name="Peng F."/>
        </authorList>
    </citation>
    <scope>NUCLEOTIDE SEQUENCE [LARGE SCALE GENOMIC DNA]</scope>
    <source>
        <strain evidence="2 3">S14-144</strain>
    </source>
</reference>
<feature type="domain" description="AB hydrolase-1" evidence="1">
    <location>
        <begin position="25"/>
        <end position="268"/>
    </location>
</feature>
<sequence length="294" mass="31423">MEVPHVTSTELDGEKLAFVDVGSGPALLLVHGLMSSHEAWLPQIEAFSKRYRVIAPDLFGHGASAKPLGDYSLGAHAATLRDLLAHLGIDSATIIGHSWGGGIVMQFAYLFPALTARVVLVSSGGLGLELNAALRAATLPGSELIIPIVASTPVRHSVDFALKAWAWTGLPSLSPGSLLAWQSLSTLADGETRRAFLASSRAVIDVSGQRVTAVNKLPGLATMPVLLVWGRRDRMIPSTHADSLAAALPHAKVSVFPRSGHFPQLDEPDRFNRVLDEFLQETLLQRSDPQADSR</sequence>
<dbReference type="GO" id="GO:0046464">
    <property type="term" value="P:acylglycerol catabolic process"/>
    <property type="evidence" value="ECO:0007669"/>
    <property type="project" value="TreeGrafter"/>
</dbReference>
<name>A0A3G8ZPY9_9ACTN</name>
<dbReference type="Gene3D" id="3.40.50.1820">
    <property type="entry name" value="alpha/beta hydrolase"/>
    <property type="match status" value="1"/>
</dbReference>